<reference evidence="1 2" key="1">
    <citation type="journal article" date="2010" name="J. Bacteriol.">
        <title>Completed genome sequence of the anaerobic iron-oxidizing bacterium Acidovorax ebreus strain TPSY.</title>
        <authorList>
            <person name="Byrne-Bailey K.G."/>
            <person name="Weber K.A."/>
            <person name="Chair A.H."/>
            <person name="Bose S."/>
            <person name="Knox T."/>
            <person name="Spanbauer T.L."/>
            <person name="Chertkov O."/>
            <person name="Coates J.D."/>
        </authorList>
    </citation>
    <scope>NUCLEOTIDE SEQUENCE [LARGE SCALE GENOMIC DNA]</scope>
    <source>
        <strain evidence="1 2">TPSY</strain>
    </source>
</reference>
<proteinExistence type="predicted"/>
<dbReference type="AlphaFoldDB" id="A0A9J9Q7F4"/>
<keyword evidence="2" id="KW-1185">Reference proteome</keyword>
<dbReference type="Proteomes" id="UP000000450">
    <property type="component" value="Chromosome"/>
</dbReference>
<sequence length="112" mass="12999">MNAPHEFPPEKIPSDCWDWITREDVTRHALGAFEMARRECFPPEGERFLDADLCAWSSRETFADWLADCFSMRIKAMAYGYGFGDFLPEVERLNLWRQLGSSRTVKQDEASS</sequence>
<organism evidence="1 2">
    <name type="scientific">Acidovorax ebreus (strain TPSY)</name>
    <name type="common">Diaphorobacter sp. (strain TPSY)</name>
    <dbReference type="NCBI Taxonomy" id="535289"/>
    <lineage>
        <taxon>Bacteria</taxon>
        <taxon>Pseudomonadati</taxon>
        <taxon>Pseudomonadota</taxon>
        <taxon>Betaproteobacteria</taxon>
        <taxon>Burkholderiales</taxon>
        <taxon>Comamonadaceae</taxon>
        <taxon>Diaphorobacter</taxon>
    </lineage>
</organism>
<dbReference type="RefSeq" id="WP_015913389.1">
    <property type="nucleotide sequence ID" value="NC_011992.1"/>
</dbReference>
<accession>A0A9J9Q7F4</accession>
<name>A0A9J9Q7F4_ACIET</name>
<gene>
    <name evidence="1" type="ordered locus">Dtpsy_1866</name>
</gene>
<dbReference type="EMBL" id="CP001392">
    <property type="protein sequence ID" value="ACM33323.1"/>
    <property type="molecule type" value="Genomic_DNA"/>
</dbReference>
<evidence type="ECO:0000313" key="2">
    <source>
        <dbReference type="Proteomes" id="UP000000450"/>
    </source>
</evidence>
<dbReference type="KEGG" id="dia:Dtpsy_1866"/>
<evidence type="ECO:0000313" key="1">
    <source>
        <dbReference type="EMBL" id="ACM33323.1"/>
    </source>
</evidence>
<protein>
    <submittedName>
        <fullName evidence="1">Uncharacterized protein</fullName>
    </submittedName>
</protein>